<keyword evidence="8" id="KW-0067">ATP-binding</keyword>
<dbReference type="SUPFAM" id="SSF52540">
    <property type="entry name" value="P-loop containing nucleoside triphosphate hydrolases"/>
    <property type="match status" value="1"/>
</dbReference>
<dbReference type="GO" id="GO:0004518">
    <property type="term" value="F:nuclease activity"/>
    <property type="evidence" value="ECO:0007669"/>
    <property type="project" value="UniProtKB-KW"/>
</dbReference>
<evidence type="ECO:0000256" key="4">
    <source>
        <dbReference type="ARBA" id="ARBA00022723"/>
    </source>
</evidence>
<keyword evidence="13" id="KW-1185">Reference proteome</keyword>
<evidence type="ECO:0000256" key="1">
    <source>
        <dbReference type="ARBA" id="ARBA00006847"/>
    </source>
</evidence>
<gene>
    <name evidence="12" type="ORF">ATW55_01175</name>
</gene>
<feature type="domain" description="Helicase ATP-binding" evidence="10">
    <location>
        <begin position="249"/>
        <end position="428"/>
    </location>
</feature>
<dbReference type="CDD" id="cd09641">
    <property type="entry name" value="Cas3''_I"/>
    <property type="match status" value="1"/>
</dbReference>
<dbReference type="GO" id="GO:0005524">
    <property type="term" value="F:ATP binding"/>
    <property type="evidence" value="ECO:0007669"/>
    <property type="project" value="UniProtKB-KW"/>
</dbReference>
<evidence type="ECO:0000256" key="9">
    <source>
        <dbReference type="ARBA" id="ARBA00023118"/>
    </source>
</evidence>
<dbReference type="GO" id="GO:0016787">
    <property type="term" value="F:hydrolase activity"/>
    <property type="evidence" value="ECO:0007669"/>
    <property type="project" value="UniProtKB-KW"/>
</dbReference>
<dbReference type="GO" id="GO:0003676">
    <property type="term" value="F:nucleic acid binding"/>
    <property type="evidence" value="ECO:0007669"/>
    <property type="project" value="InterPro"/>
</dbReference>
<evidence type="ECO:0000256" key="7">
    <source>
        <dbReference type="ARBA" id="ARBA00022806"/>
    </source>
</evidence>
<keyword evidence="6" id="KW-0378">Hydrolase</keyword>
<dbReference type="SMART" id="SM00487">
    <property type="entry name" value="DEXDc"/>
    <property type="match status" value="1"/>
</dbReference>
<evidence type="ECO:0000256" key="5">
    <source>
        <dbReference type="ARBA" id="ARBA00022741"/>
    </source>
</evidence>
<dbReference type="InterPro" id="IPR054712">
    <property type="entry name" value="Cas3-like_dom"/>
</dbReference>
<dbReference type="InterPro" id="IPR006474">
    <property type="entry name" value="Helicase_Cas3_CRISPR-ass_core"/>
</dbReference>
<dbReference type="Gene3D" id="1.10.3210.30">
    <property type="match status" value="1"/>
</dbReference>
<reference evidence="12 13" key="1">
    <citation type="submission" date="2015-12" db="EMBL/GenBank/DDBJ databases">
        <title>Draft genome sequence of Acidibacillus ferrooxidans ITV001, isolated from a chalcopyrite acid mine drainage site in Brazil.</title>
        <authorList>
            <person name="Dall'Agnol H."/>
            <person name="Nancucheo I."/>
            <person name="Johnson B."/>
            <person name="Oliveira R."/>
            <person name="Leite L."/>
            <person name="Pylro V."/>
            <person name="Nunes G.L."/>
            <person name="Tzotzos G."/>
            <person name="Fernandes G.R."/>
            <person name="Dutra J."/>
            <person name="Orellana S.C."/>
            <person name="Oliveira G."/>
        </authorList>
    </citation>
    <scope>NUCLEOTIDE SEQUENCE [LARGE SCALE GENOMIC DNA]</scope>
    <source>
        <strain evidence="13">ITV01</strain>
    </source>
</reference>
<dbReference type="Gene3D" id="3.40.50.300">
    <property type="entry name" value="P-loop containing nucleotide triphosphate hydrolases"/>
    <property type="match status" value="2"/>
</dbReference>
<dbReference type="NCBIfam" id="TIGR01596">
    <property type="entry name" value="cas3_HD"/>
    <property type="match status" value="1"/>
</dbReference>
<dbReference type="CDD" id="cd17930">
    <property type="entry name" value="DEXHc_cas3"/>
    <property type="match status" value="1"/>
</dbReference>
<dbReference type="SUPFAM" id="SSF109604">
    <property type="entry name" value="HD-domain/PDEase-like"/>
    <property type="match status" value="1"/>
</dbReference>
<evidence type="ECO:0000256" key="3">
    <source>
        <dbReference type="ARBA" id="ARBA00022722"/>
    </source>
</evidence>
<evidence type="ECO:0000259" key="11">
    <source>
        <dbReference type="PROSITE" id="PS51643"/>
    </source>
</evidence>
<keyword evidence="7" id="KW-0347">Helicase</keyword>
<keyword evidence="5" id="KW-0547">Nucleotide-binding</keyword>
<evidence type="ECO:0000313" key="12">
    <source>
        <dbReference type="EMBL" id="KUO96479.1"/>
    </source>
</evidence>
<dbReference type="EMBL" id="LPVJ01000018">
    <property type="protein sequence ID" value="KUO96479.1"/>
    <property type="molecule type" value="Genomic_DNA"/>
</dbReference>
<feature type="domain" description="HD Cas3-type" evidence="11">
    <location>
        <begin position="18"/>
        <end position="193"/>
    </location>
</feature>
<organism evidence="12 13">
    <name type="scientific">Ferroacidibacillus organovorans</name>
    <dbReference type="NCBI Taxonomy" id="1765683"/>
    <lineage>
        <taxon>Bacteria</taxon>
        <taxon>Bacillati</taxon>
        <taxon>Bacillota</taxon>
        <taxon>Bacilli</taxon>
        <taxon>Bacillales</taxon>
        <taxon>Alicyclobacillaceae</taxon>
        <taxon>Ferroacidibacillus</taxon>
    </lineage>
</organism>
<keyword evidence="3" id="KW-0540">Nuclease</keyword>
<sequence>MHVSTKFIAHVRKIDDDNWDTPQLLFDHLEGTARLAEANAMKFHSREWGKVAGLAHDAGKGRLEWQKYIREKSGFGFHVDAHMEGKAGKIPHAIHGAKLVEFLFGKGIGRILAYPIAGHHAGLPDWSSAEGAGRSSLKYQESQVENLDDVDKGIVEKVRAAKPGSPPWKFSKGLDISLWIRMLYSCLVDADFLDTESYMNPESSANRSDYCNMPELLDRFKKFAQKMDNDSDKTRVNEIRREIRAKCIRLASEDQGIFSLTVPTGGGKTLSSLAFALEHAVKHGLDRVIYVIPYTSIIEQNADVFRVVLGEDEVVEHHSSLDEDETTSRARLASENWDAPVIVTTSVQFFESLFAAKSSRCRKLHNIARSVVVLDEAQLVPVEYLDPILETLQLLVDRYQVSLVISTATQPAFKERLVDGKRFEGLRNITEIMGDDREVQSLYESLKRYEVEFPPDFTTISSWQDIATELSQYEQVLCVVSDRKSCRELHSLMPEGTYHLSALMCGQHRSAVISEIKQELKQNHTVRVISTQLVEAGVDLDFPVVYRALAGLDSISQAAGRCNREGKLEGLGKVVVFNPRKQAPPGLLRKAADTARTIIATAVQDPLQCGVFEKYFNELYWKANSLDAEGIKCLLDPNDPQNDPKECGMSFRTAAERFQIIDESQVRTILVRFGKGERLIDLLKSTGPDRWLMRKLQRYTVNVYSYDFTKLLQRGAIEEVYPGIFVLSTNLDYSDTIGLLVEETSYDPEKFIL</sequence>
<dbReference type="InterPro" id="IPR038257">
    <property type="entry name" value="CRISPR-assoc_Cas3_HD_sf"/>
</dbReference>
<dbReference type="InterPro" id="IPR006483">
    <property type="entry name" value="CRISPR-assoc_Cas3_HD"/>
</dbReference>
<dbReference type="Proteomes" id="UP000053557">
    <property type="component" value="Unassembled WGS sequence"/>
</dbReference>
<keyword evidence="9" id="KW-0051">Antiviral defense</keyword>
<evidence type="ECO:0000313" key="13">
    <source>
        <dbReference type="Proteomes" id="UP000053557"/>
    </source>
</evidence>
<protein>
    <submittedName>
        <fullName evidence="12">CRISPR-associated protein Cas3</fullName>
    </submittedName>
</protein>
<comment type="similarity">
    <text evidence="1">In the N-terminal section; belongs to the CRISPR-associated nuclease Cas3-HD family.</text>
</comment>
<dbReference type="Pfam" id="PF00270">
    <property type="entry name" value="DEAD"/>
    <property type="match status" value="1"/>
</dbReference>
<evidence type="ECO:0000259" key="10">
    <source>
        <dbReference type="PROSITE" id="PS51192"/>
    </source>
</evidence>
<dbReference type="PROSITE" id="PS51192">
    <property type="entry name" value="HELICASE_ATP_BIND_1"/>
    <property type="match status" value="1"/>
</dbReference>
<dbReference type="PROSITE" id="PS51643">
    <property type="entry name" value="HD_CAS3"/>
    <property type="match status" value="1"/>
</dbReference>
<dbReference type="Pfam" id="PF22590">
    <property type="entry name" value="Cas3-like_C_2"/>
    <property type="match status" value="1"/>
</dbReference>
<evidence type="ECO:0000256" key="8">
    <source>
        <dbReference type="ARBA" id="ARBA00022840"/>
    </source>
</evidence>
<dbReference type="AlphaFoldDB" id="A0A101XS07"/>
<name>A0A101XS07_9BACL</name>
<dbReference type="GO" id="GO:0051607">
    <property type="term" value="P:defense response to virus"/>
    <property type="evidence" value="ECO:0007669"/>
    <property type="project" value="UniProtKB-KW"/>
</dbReference>
<dbReference type="InterPro" id="IPR014001">
    <property type="entry name" value="Helicase_ATP-bd"/>
</dbReference>
<dbReference type="InterPro" id="IPR027417">
    <property type="entry name" value="P-loop_NTPase"/>
</dbReference>
<proteinExistence type="inferred from homology"/>
<dbReference type="InterPro" id="IPR011545">
    <property type="entry name" value="DEAD/DEAH_box_helicase_dom"/>
</dbReference>
<dbReference type="GO" id="GO:0004386">
    <property type="term" value="F:helicase activity"/>
    <property type="evidence" value="ECO:0007669"/>
    <property type="project" value="UniProtKB-KW"/>
</dbReference>
<evidence type="ECO:0000256" key="2">
    <source>
        <dbReference type="ARBA" id="ARBA00009046"/>
    </source>
</evidence>
<comment type="caution">
    <text evidence="12">The sequence shown here is derived from an EMBL/GenBank/DDBJ whole genome shotgun (WGS) entry which is preliminary data.</text>
</comment>
<evidence type="ECO:0000256" key="6">
    <source>
        <dbReference type="ARBA" id="ARBA00022801"/>
    </source>
</evidence>
<dbReference type="GO" id="GO:0046872">
    <property type="term" value="F:metal ion binding"/>
    <property type="evidence" value="ECO:0007669"/>
    <property type="project" value="UniProtKB-KW"/>
</dbReference>
<comment type="similarity">
    <text evidence="2">In the central section; belongs to the CRISPR-associated helicase Cas3 family.</text>
</comment>
<keyword evidence="4" id="KW-0479">Metal-binding</keyword>
<accession>A0A101XS07</accession>
<dbReference type="NCBIfam" id="TIGR01587">
    <property type="entry name" value="cas3_core"/>
    <property type="match status" value="1"/>
</dbReference>